<evidence type="ECO:0008006" key="12">
    <source>
        <dbReference type="Google" id="ProtNLM"/>
    </source>
</evidence>
<accession>A0A9P0E7N4</accession>
<evidence type="ECO:0000256" key="7">
    <source>
        <dbReference type="ARBA" id="ARBA00023136"/>
    </source>
</evidence>
<evidence type="ECO:0000256" key="2">
    <source>
        <dbReference type="ARBA" id="ARBA00022475"/>
    </source>
</evidence>
<dbReference type="OrthoDB" id="6614360at2759"/>
<dbReference type="PANTHER" id="PTHR21137">
    <property type="entry name" value="ODORANT RECEPTOR"/>
    <property type="match status" value="1"/>
</dbReference>
<sequence length="99" mass="11955">MEVVMEIAYTIFGWTSIPFVSCYYSQKLYDESVRLSETLYRIPWYKETPKVKRSLWVMMMVTRKPIVLDYKGIIPMNLRRFLEMMHLAYSYFTILQSMG</sequence>
<reference evidence="10" key="1">
    <citation type="submission" date="2022-01" db="EMBL/GenBank/DDBJ databases">
        <authorList>
            <person name="King R."/>
        </authorList>
    </citation>
    <scope>NUCLEOTIDE SEQUENCE</scope>
</reference>
<dbReference type="GO" id="GO:0004984">
    <property type="term" value="F:olfactory receptor activity"/>
    <property type="evidence" value="ECO:0007669"/>
    <property type="project" value="InterPro"/>
</dbReference>
<keyword evidence="3" id="KW-0716">Sensory transduction</keyword>
<dbReference type="InterPro" id="IPR004117">
    <property type="entry name" value="7tm6_olfct_rcpt"/>
</dbReference>
<keyword evidence="5" id="KW-0552">Olfaction</keyword>
<keyword evidence="9" id="KW-0807">Transducer</keyword>
<protein>
    <recommendedName>
        <fullName evidence="12">Odorant receptor</fullName>
    </recommendedName>
</protein>
<evidence type="ECO:0000256" key="8">
    <source>
        <dbReference type="ARBA" id="ARBA00023170"/>
    </source>
</evidence>
<evidence type="ECO:0000313" key="10">
    <source>
        <dbReference type="EMBL" id="CAH1395514.1"/>
    </source>
</evidence>
<dbReference type="GO" id="GO:0005549">
    <property type="term" value="F:odorant binding"/>
    <property type="evidence" value="ECO:0007669"/>
    <property type="project" value="InterPro"/>
</dbReference>
<proteinExistence type="predicted"/>
<organism evidence="10 11">
    <name type="scientific">Nezara viridula</name>
    <name type="common">Southern green stink bug</name>
    <name type="synonym">Cimex viridulus</name>
    <dbReference type="NCBI Taxonomy" id="85310"/>
    <lineage>
        <taxon>Eukaryota</taxon>
        <taxon>Metazoa</taxon>
        <taxon>Ecdysozoa</taxon>
        <taxon>Arthropoda</taxon>
        <taxon>Hexapoda</taxon>
        <taxon>Insecta</taxon>
        <taxon>Pterygota</taxon>
        <taxon>Neoptera</taxon>
        <taxon>Paraneoptera</taxon>
        <taxon>Hemiptera</taxon>
        <taxon>Heteroptera</taxon>
        <taxon>Panheteroptera</taxon>
        <taxon>Pentatomomorpha</taxon>
        <taxon>Pentatomoidea</taxon>
        <taxon>Pentatomidae</taxon>
        <taxon>Pentatominae</taxon>
        <taxon>Nezara</taxon>
    </lineage>
</organism>
<evidence type="ECO:0000256" key="3">
    <source>
        <dbReference type="ARBA" id="ARBA00022606"/>
    </source>
</evidence>
<dbReference type="Proteomes" id="UP001152798">
    <property type="component" value="Chromosome 3"/>
</dbReference>
<dbReference type="Pfam" id="PF02949">
    <property type="entry name" value="7tm_6"/>
    <property type="match status" value="1"/>
</dbReference>
<evidence type="ECO:0000256" key="9">
    <source>
        <dbReference type="ARBA" id="ARBA00023224"/>
    </source>
</evidence>
<dbReference type="PANTHER" id="PTHR21137:SF35">
    <property type="entry name" value="ODORANT RECEPTOR 19A-RELATED"/>
    <property type="match status" value="1"/>
</dbReference>
<keyword evidence="4" id="KW-0812">Transmembrane</keyword>
<keyword evidence="7" id="KW-0472">Membrane</keyword>
<evidence type="ECO:0000256" key="4">
    <source>
        <dbReference type="ARBA" id="ARBA00022692"/>
    </source>
</evidence>
<keyword evidence="11" id="KW-1185">Reference proteome</keyword>
<keyword evidence="8" id="KW-0675">Receptor</keyword>
<evidence type="ECO:0000256" key="1">
    <source>
        <dbReference type="ARBA" id="ARBA00004651"/>
    </source>
</evidence>
<evidence type="ECO:0000256" key="6">
    <source>
        <dbReference type="ARBA" id="ARBA00022989"/>
    </source>
</evidence>
<evidence type="ECO:0000313" key="11">
    <source>
        <dbReference type="Proteomes" id="UP001152798"/>
    </source>
</evidence>
<dbReference type="AlphaFoldDB" id="A0A9P0E7N4"/>
<keyword evidence="6" id="KW-1133">Transmembrane helix</keyword>
<gene>
    <name evidence="10" type="ORF">NEZAVI_LOCUS5777</name>
</gene>
<comment type="subcellular location">
    <subcellularLocation>
        <location evidence="1">Cell membrane</location>
        <topology evidence="1">Multi-pass membrane protein</topology>
    </subcellularLocation>
</comment>
<dbReference type="GO" id="GO:0007165">
    <property type="term" value="P:signal transduction"/>
    <property type="evidence" value="ECO:0007669"/>
    <property type="project" value="UniProtKB-KW"/>
</dbReference>
<dbReference type="GO" id="GO:0005886">
    <property type="term" value="C:plasma membrane"/>
    <property type="evidence" value="ECO:0007669"/>
    <property type="project" value="UniProtKB-SubCell"/>
</dbReference>
<name>A0A9P0E7N4_NEZVI</name>
<keyword evidence="2" id="KW-1003">Cell membrane</keyword>
<dbReference type="EMBL" id="OV725079">
    <property type="protein sequence ID" value="CAH1395514.1"/>
    <property type="molecule type" value="Genomic_DNA"/>
</dbReference>
<evidence type="ECO:0000256" key="5">
    <source>
        <dbReference type="ARBA" id="ARBA00022725"/>
    </source>
</evidence>